<protein>
    <submittedName>
        <fullName evidence="1">Uncharacterized protein</fullName>
    </submittedName>
</protein>
<reference evidence="1 2" key="1">
    <citation type="journal article" date="2012" name="Proc. Natl. Acad. Sci. U.S.A.">
        <title>Comparative genomics of Ceriporiopsis subvermispora and Phanerochaete chrysosporium provide insight into selective ligninolysis.</title>
        <authorList>
            <person name="Fernandez-Fueyo E."/>
            <person name="Ruiz-Duenas F.J."/>
            <person name="Ferreira P."/>
            <person name="Floudas D."/>
            <person name="Hibbett D.S."/>
            <person name="Canessa P."/>
            <person name="Larrondo L.F."/>
            <person name="James T.Y."/>
            <person name="Seelenfreund D."/>
            <person name="Lobos S."/>
            <person name="Polanco R."/>
            <person name="Tello M."/>
            <person name="Honda Y."/>
            <person name="Watanabe T."/>
            <person name="Watanabe T."/>
            <person name="Ryu J.S."/>
            <person name="Kubicek C.P."/>
            <person name="Schmoll M."/>
            <person name="Gaskell J."/>
            <person name="Hammel K.E."/>
            <person name="St John F.J."/>
            <person name="Vanden Wymelenberg A."/>
            <person name="Sabat G."/>
            <person name="Splinter BonDurant S."/>
            <person name="Syed K."/>
            <person name="Yadav J.S."/>
            <person name="Doddapaneni H."/>
            <person name="Subramanian V."/>
            <person name="Lavin J.L."/>
            <person name="Oguiza J.A."/>
            <person name="Perez G."/>
            <person name="Pisabarro A.G."/>
            <person name="Ramirez L."/>
            <person name="Santoyo F."/>
            <person name="Master E."/>
            <person name="Coutinho P.M."/>
            <person name="Henrissat B."/>
            <person name="Lombard V."/>
            <person name="Magnuson J.K."/>
            <person name="Kuees U."/>
            <person name="Hori C."/>
            <person name="Igarashi K."/>
            <person name="Samejima M."/>
            <person name="Held B.W."/>
            <person name="Barry K.W."/>
            <person name="LaButti K.M."/>
            <person name="Lapidus A."/>
            <person name="Lindquist E.A."/>
            <person name="Lucas S.M."/>
            <person name="Riley R."/>
            <person name="Salamov A.A."/>
            <person name="Hoffmeister D."/>
            <person name="Schwenk D."/>
            <person name="Hadar Y."/>
            <person name="Yarden O."/>
            <person name="de Vries R.P."/>
            <person name="Wiebenga A."/>
            <person name="Stenlid J."/>
            <person name="Eastwood D."/>
            <person name="Grigoriev I.V."/>
            <person name="Berka R.M."/>
            <person name="Blanchette R.A."/>
            <person name="Kersten P."/>
            <person name="Martinez A.T."/>
            <person name="Vicuna R."/>
            <person name="Cullen D."/>
        </authorList>
    </citation>
    <scope>NUCLEOTIDE SEQUENCE [LARGE SCALE GENOMIC DNA]</scope>
    <source>
        <strain evidence="1 2">B</strain>
    </source>
</reference>
<dbReference type="AlphaFoldDB" id="M2QXX3"/>
<evidence type="ECO:0000313" key="1">
    <source>
        <dbReference type="EMBL" id="EMD30792.1"/>
    </source>
</evidence>
<proteinExistence type="predicted"/>
<feature type="non-terminal residue" evidence="1">
    <location>
        <position position="1"/>
    </location>
</feature>
<keyword evidence="2" id="KW-1185">Reference proteome</keyword>
<sequence>MHEAPYRDGTPCMKLPDEPWATGEFGATHRTTFYLHFYCLRLWFEYTTSLISLPFFHVYANASKAAYPGLSGNAAVISFGWTRRVCTEEYPTIAVRARANASTHPIVLATLPFKTSS</sequence>
<dbReference type="HOGENOM" id="CLU_2090449_0_0_1"/>
<name>M2QXX3_CERS8</name>
<organism evidence="1 2">
    <name type="scientific">Ceriporiopsis subvermispora (strain B)</name>
    <name type="common">White-rot fungus</name>
    <name type="synonym">Gelatoporia subvermispora</name>
    <dbReference type="NCBI Taxonomy" id="914234"/>
    <lineage>
        <taxon>Eukaryota</taxon>
        <taxon>Fungi</taxon>
        <taxon>Dikarya</taxon>
        <taxon>Basidiomycota</taxon>
        <taxon>Agaricomycotina</taxon>
        <taxon>Agaricomycetes</taxon>
        <taxon>Polyporales</taxon>
        <taxon>Gelatoporiaceae</taxon>
        <taxon>Gelatoporia</taxon>
    </lineage>
</organism>
<dbReference type="Proteomes" id="UP000016930">
    <property type="component" value="Unassembled WGS sequence"/>
</dbReference>
<evidence type="ECO:0000313" key="2">
    <source>
        <dbReference type="Proteomes" id="UP000016930"/>
    </source>
</evidence>
<gene>
    <name evidence="1" type="ORF">CERSUDRAFT_78615</name>
</gene>
<accession>M2QXX3</accession>
<dbReference type="EMBL" id="KB445843">
    <property type="protein sequence ID" value="EMD30792.1"/>
    <property type="molecule type" value="Genomic_DNA"/>
</dbReference>